<dbReference type="Proteomes" id="UP000009235">
    <property type="component" value="Plasmid pAS9A-2"/>
</dbReference>
<protein>
    <submittedName>
        <fullName evidence="1">Uncharacterized protein</fullName>
    </submittedName>
</protein>
<name>F6ESK4_HOYSD</name>
<geneLocation type="plasmid" evidence="1 2">
    <name>pAS9A-2</name>
</geneLocation>
<gene>
    <name evidence="1" type="ordered locus">AS9A_P20080</name>
</gene>
<reference evidence="1 2" key="1">
    <citation type="journal article" date="2011" name="J. Bacteriol.">
        <title>Complete genome sequence of Amycolicicoccus subflavus DQS3-9A1T, an actinomycete isolated from crude oil-polluted soil.</title>
        <authorList>
            <person name="Cai M."/>
            <person name="Chen W.M."/>
            <person name="Nie Y."/>
            <person name="Chi C.Q."/>
            <person name="Wang Y.N."/>
            <person name="Tang Y.Q."/>
            <person name="Li G.Y."/>
            <person name="Wu X.L."/>
        </authorList>
    </citation>
    <scope>NUCLEOTIDE SEQUENCE [LARGE SCALE GENOMIC DNA]</scope>
    <source>
        <strain evidence="2">DSM 45089 / DQS3-9A1</strain>
        <plasmid evidence="1 2">pAS9A-2</plasmid>
    </source>
</reference>
<accession>F6ESK4</accession>
<proteinExistence type="predicted"/>
<dbReference type="KEGG" id="asd:AS9A_P20080"/>
<dbReference type="HOGENOM" id="CLU_3148758_0_0_11"/>
<dbReference type="EMBL" id="CP002788">
    <property type="protein sequence ID" value="AEF43124.1"/>
    <property type="molecule type" value="Genomic_DNA"/>
</dbReference>
<keyword evidence="2" id="KW-1185">Reference proteome</keyword>
<dbReference type="AlphaFoldDB" id="F6ESK4"/>
<organism evidence="1 2">
    <name type="scientific">Hoyosella subflava (strain DSM 45089 / JCM 17490 / NBRC 109087 / DQS3-9A1)</name>
    <name type="common">Amycolicicoccus subflavus</name>
    <dbReference type="NCBI Taxonomy" id="443218"/>
    <lineage>
        <taxon>Bacteria</taxon>
        <taxon>Bacillati</taxon>
        <taxon>Actinomycetota</taxon>
        <taxon>Actinomycetes</taxon>
        <taxon>Mycobacteriales</taxon>
        <taxon>Hoyosellaceae</taxon>
        <taxon>Hoyosella</taxon>
    </lineage>
</organism>
<evidence type="ECO:0000313" key="1">
    <source>
        <dbReference type="EMBL" id="AEF43124.1"/>
    </source>
</evidence>
<sequence length="48" mass="5062">MLPETVIDAERGVGRLDVAAVRAPPPAEYLDACDPRGMVCLACVHGPE</sequence>
<evidence type="ECO:0000313" key="2">
    <source>
        <dbReference type="Proteomes" id="UP000009235"/>
    </source>
</evidence>
<keyword evidence="1" id="KW-0614">Plasmid</keyword>